<evidence type="ECO:0000313" key="2">
    <source>
        <dbReference type="EMBL" id="RMZ53042.1"/>
    </source>
</evidence>
<comment type="caution">
    <text evidence="2">The sequence shown here is derived from an EMBL/GenBank/DDBJ whole genome shotgun (WGS) entry which is preliminary data.</text>
</comment>
<feature type="non-terminal residue" evidence="2">
    <location>
        <position position="201"/>
    </location>
</feature>
<feature type="compositionally biased region" description="Low complexity" evidence="1">
    <location>
        <begin position="134"/>
        <end position="149"/>
    </location>
</feature>
<gene>
    <name evidence="2" type="ORF">APUTEX25_001161</name>
</gene>
<organism evidence="2 3">
    <name type="scientific">Auxenochlorella protothecoides</name>
    <name type="common">Green microalga</name>
    <name type="synonym">Chlorella protothecoides</name>
    <dbReference type="NCBI Taxonomy" id="3075"/>
    <lineage>
        <taxon>Eukaryota</taxon>
        <taxon>Viridiplantae</taxon>
        <taxon>Chlorophyta</taxon>
        <taxon>core chlorophytes</taxon>
        <taxon>Trebouxiophyceae</taxon>
        <taxon>Chlorellales</taxon>
        <taxon>Chlorellaceae</taxon>
        <taxon>Auxenochlorella</taxon>
    </lineage>
</organism>
<protein>
    <submittedName>
        <fullName evidence="2">Uncharacterized protein</fullName>
    </submittedName>
</protein>
<feature type="non-terminal residue" evidence="2">
    <location>
        <position position="1"/>
    </location>
</feature>
<sequence length="201" mass="21797">DIHRSKKSNPRMLDPDAATSLMKAVQARRSDYTVVQHEDEGLIELADHHLQCFLGSKLVFFEGGLDRMLAPVQEDKPAAAKRGNTVASKAGTRRRRGKEPVPVADPSLGITPDQVTTSKEPDTEGLDSATGPRPVDSSSDVPPLLSIPDNPAPSPESDPEVDEKYTRLSARVLLVLEKGAQEERDALCKYLVEADLPVLPA</sequence>
<evidence type="ECO:0000256" key="1">
    <source>
        <dbReference type="SAM" id="MobiDB-lite"/>
    </source>
</evidence>
<name>A0A3M7KUM1_AUXPR</name>
<proteinExistence type="predicted"/>
<evidence type="ECO:0000313" key="3">
    <source>
        <dbReference type="Proteomes" id="UP000279271"/>
    </source>
</evidence>
<dbReference type="Proteomes" id="UP000279271">
    <property type="component" value="Unassembled WGS sequence"/>
</dbReference>
<dbReference type="AlphaFoldDB" id="A0A3M7KUM1"/>
<accession>A0A3M7KUM1</accession>
<feature type="region of interest" description="Disordered" evidence="1">
    <location>
        <begin position="76"/>
        <end position="164"/>
    </location>
</feature>
<reference evidence="3" key="1">
    <citation type="journal article" date="2018" name="Algal Res.">
        <title>Characterization of plant carbon substrate utilization by Auxenochlorella protothecoides.</title>
        <authorList>
            <person name="Vogler B.W."/>
            <person name="Starkenburg S.R."/>
            <person name="Sudasinghe N."/>
            <person name="Schambach J.Y."/>
            <person name="Rollin J.A."/>
            <person name="Pattathil S."/>
            <person name="Barry A.N."/>
        </authorList>
    </citation>
    <scope>NUCLEOTIDE SEQUENCE [LARGE SCALE GENOMIC DNA]</scope>
    <source>
        <strain evidence="3">UTEX 25</strain>
    </source>
</reference>
<dbReference type="EMBL" id="QOKY01000202">
    <property type="protein sequence ID" value="RMZ53042.1"/>
    <property type="molecule type" value="Genomic_DNA"/>
</dbReference>